<dbReference type="PANTHER" id="PTHR30136:SF39">
    <property type="entry name" value="TRANSCRIPTIONAL REGULATORY PROTEIN"/>
    <property type="match status" value="1"/>
</dbReference>
<dbReference type="RefSeq" id="WP_354443295.1">
    <property type="nucleotide sequence ID" value="NZ_JBEPSH010000004.1"/>
</dbReference>
<dbReference type="InterPro" id="IPR050707">
    <property type="entry name" value="HTH_MetabolicPath_Reg"/>
</dbReference>
<feature type="domain" description="HTH iclR-type" evidence="4">
    <location>
        <begin position="11"/>
        <end position="74"/>
    </location>
</feature>
<evidence type="ECO:0000313" key="6">
    <source>
        <dbReference type="EMBL" id="MET4577149.1"/>
    </source>
</evidence>
<organism evidence="6 7">
    <name type="scientific">Ottowia thiooxydans</name>
    <dbReference type="NCBI Taxonomy" id="219182"/>
    <lineage>
        <taxon>Bacteria</taxon>
        <taxon>Pseudomonadati</taxon>
        <taxon>Pseudomonadota</taxon>
        <taxon>Betaproteobacteria</taxon>
        <taxon>Burkholderiales</taxon>
        <taxon>Comamonadaceae</taxon>
        <taxon>Ottowia</taxon>
    </lineage>
</organism>
<dbReference type="InterPro" id="IPR014757">
    <property type="entry name" value="Tscrpt_reg_IclR_C"/>
</dbReference>
<dbReference type="InterPro" id="IPR036388">
    <property type="entry name" value="WH-like_DNA-bd_sf"/>
</dbReference>
<accession>A0ABV2Q814</accession>
<name>A0ABV2Q814_9BURK</name>
<dbReference type="SUPFAM" id="SSF55781">
    <property type="entry name" value="GAF domain-like"/>
    <property type="match status" value="1"/>
</dbReference>
<keyword evidence="3" id="KW-0804">Transcription</keyword>
<keyword evidence="1" id="KW-0805">Transcription regulation</keyword>
<dbReference type="InterPro" id="IPR029016">
    <property type="entry name" value="GAF-like_dom_sf"/>
</dbReference>
<reference evidence="6 7" key="1">
    <citation type="submission" date="2024-06" db="EMBL/GenBank/DDBJ databases">
        <title>Sorghum-associated microbial communities from plants grown in Nebraska, USA.</title>
        <authorList>
            <person name="Schachtman D."/>
        </authorList>
    </citation>
    <scope>NUCLEOTIDE SEQUENCE [LARGE SCALE GENOMIC DNA]</scope>
    <source>
        <strain evidence="6 7">2709</strain>
    </source>
</reference>
<dbReference type="SMART" id="SM00346">
    <property type="entry name" value="HTH_ICLR"/>
    <property type="match status" value="1"/>
</dbReference>
<evidence type="ECO:0000313" key="7">
    <source>
        <dbReference type="Proteomes" id="UP001549320"/>
    </source>
</evidence>
<dbReference type="Pfam" id="PF01614">
    <property type="entry name" value="IclR_C"/>
    <property type="match status" value="1"/>
</dbReference>
<gene>
    <name evidence="6" type="ORF">ABIE13_002260</name>
</gene>
<dbReference type="EMBL" id="JBEPSH010000004">
    <property type="protein sequence ID" value="MET4577149.1"/>
    <property type="molecule type" value="Genomic_DNA"/>
</dbReference>
<keyword evidence="2 6" id="KW-0238">DNA-binding</keyword>
<dbReference type="PROSITE" id="PS51077">
    <property type="entry name" value="HTH_ICLR"/>
    <property type="match status" value="1"/>
</dbReference>
<dbReference type="InterPro" id="IPR036390">
    <property type="entry name" value="WH_DNA-bd_sf"/>
</dbReference>
<proteinExistence type="predicted"/>
<evidence type="ECO:0000256" key="2">
    <source>
        <dbReference type="ARBA" id="ARBA00023125"/>
    </source>
</evidence>
<feature type="domain" description="IclR-ED" evidence="5">
    <location>
        <begin position="75"/>
        <end position="257"/>
    </location>
</feature>
<dbReference type="InterPro" id="IPR005471">
    <property type="entry name" value="Tscrpt_reg_IclR_N"/>
</dbReference>
<dbReference type="PANTHER" id="PTHR30136">
    <property type="entry name" value="HELIX-TURN-HELIX TRANSCRIPTIONAL REGULATOR, ICLR FAMILY"/>
    <property type="match status" value="1"/>
</dbReference>
<sequence>MATTDTRRSGTQSIERALAVIRDVAAHHQLGARLTDIAERCGMDMGTTCRVLACLVRENVVEQRASDKRYLPGQGLFELGLTVPAYRALQEACRQPMERVARRFKGVSFVYLRSGTEVVCVARSDHVLIHSAWGQPGTRRPMPALAAGLAVLSQLPEAEADAIVKAYFKQLAQQKRVNAVERRRMVQRSRKLGYGFNDGNVARGLVSVAVPIHNPEGVPFASLSVVNIDNPSFAQRADDIAESMRKDSLLITQRLATQMDSNHLIQDD</sequence>
<evidence type="ECO:0000259" key="5">
    <source>
        <dbReference type="PROSITE" id="PS51078"/>
    </source>
</evidence>
<dbReference type="SUPFAM" id="SSF46785">
    <property type="entry name" value="Winged helix' DNA-binding domain"/>
    <property type="match status" value="1"/>
</dbReference>
<keyword evidence="7" id="KW-1185">Reference proteome</keyword>
<dbReference type="Gene3D" id="3.30.450.40">
    <property type="match status" value="1"/>
</dbReference>
<protein>
    <submittedName>
        <fullName evidence="6">DNA-binding IclR family transcriptional regulator</fullName>
    </submittedName>
</protein>
<evidence type="ECO:0000259" key="4">
    <source>
        <dbReference type="PROSITE" id="PS51077"/>
    </source>
</evidence>
<dbReference type="Proteomes" id="UP001549320">
    <property type="component" value="Unassembled WGS sequence"/>
</dbReference>
<dbReference type="GO" id="GO:0003677">
    <property type="term" value="F:DNA binding"/>
    <property type="evidence" value="ECO:0007669"/>
    <property type="project" value="UniProtKB-KW"/>
</dbReference>
<dbReference type="Gene3D" id="1.10.10.10">
    <property type="entry name" value="Winged helix-like DNA-binding domain superfamily/Winged helix DNA-binding domain"/>
    <property type="match status" value="1"/>
</dbReference>
<comment type="caution">
    <text evidence="6">The sequence shown here is derived from an EMBL/GenBank/DDBJ whole genome shotgun (WGS) entry which is preliminary data.</text>
</comment>
<evidence type="ECO:0000256" key="3">
    <source>
        <dbReference type="ARBA" id="ARBA00023163"/>
    </source>
</evidence>
<evidence type="ECO:0000256" key="1">
    <source>
        <dbReference type="ARBA" id="ARBA00023015"/>
    </source>
</evidence>
<dbReference type="Pfam" id="PF09339">
    <property type="entry name" value="HTH_IclR"/>
    <property type="match status" value="1"/>
</dbReference>
<dbReference type="PROSITE" id="PS51078">
    <property type="entry name" value="ICLR_ED"/>
    <property type="match status" value="1"/>
</dbReference>